<proteinExistence type="predicted"/>
<sequence length="88" mass="10127">MGKFGSVYVGVKSALGRLGVKEGSKPFKSIVEGGVKEEVPLEDRRCREDMVEDRKYIKRLRTRVLAHSLRSRRRFHYGAFHTSAPDQY</sequence>
<protein>
    <submittedName>
        <fullName evidence="1">Uncharacterized protein</fullName>
    </submittedName>
</protein>
<accession>A0A067PA54</accession>
<organism evidence="1 2">
    <name type="scientific">Jaapia argillacea MUCL 33604</name>
    <dbReference type="NCBI Taxonomy" id="933084"/>
    <lineage>
        <taxon>Eukaryota</taxon>
        <taxon>Fungi</taxon>
        <taxon>Dikarya</taxon>
        <taxon>Basidiomycota</taxon>
        <taxon>Agaricomycotina</taxon>
        <taxon>Agaricomycetes</taxon>
        <taxon>Agaricomycetidae</taxon>
        <taxon>Jaapiales</taxon>
        <taxon>Jaapiaceae</taxon>
        <taxon>Jaapia</taxon>
    </lineage>
</organism>
<evidence type="ECO:0000313" key="1">
    <source>
        <dbReference type="EMBL" id="KDQ51649.1"/>
    </source>
</evidence>
<gene>
    <name evidence="1" type="ORF">JAAARDRAFT_500807</name>
</gene>
<name>A0A067PA54_9AGAM</name>
<reference evidence="2" key="1">
    <citation type="journal article" date="2014" name="Proc. Natl. Acad. Sci. U.S.A.">
        <title>Extensive sampling of basidiomycete genomes demonstrates inadequacy of the white-rot/brown-rot paradigm for wood decay fungi.</title>
        <authorList>
            <person name="Riley R."/>
            <person name="Salamov A.A."/>
            <person name="Brown D.W."/>
            <person name="Nagy L.G."/>
            <person name="Floudas D."/>
            <person name="Held B.W."/>
            <person name="Levasseur A."/>
            <person name="Lombard V."/>
            <person name="Morin E."/>
            <person name="Otillar R."/>
            <person name="Lindquist E.A."/>
            <person name="Sun H."/>
            <person name="LaButti K.M."/>
            <person name="Schmutz J."/>
            <person name="Jabbour D."/>
            <person name="Luo H."/>
            <person name="Baker S.E."/>
            <person name="Pisabarro A.G."/>
            <person name="Walton J.D."/>
            <person name="Blanchette R.A."/>
            <person name="Henrissat B."/>
            <person name="Martin F."/>
            <person name="Cullen D."/>
            <person name="Hibbett D.S."/>
            <person name="Grigoriev I.V."/>
        </authorList>
    </citation>
    <scope>NUCLEOTIDE SEQUENCE [LARGE SCALE GENOMIC DNA]</scope>
    <source>
        <strain evidence="2">MUCL 33604</strain>
    </source>
</reference>
<dbReference type="HOGENOM" id="CLU_2469410_0_0_1"/>
<dbReference type="InParanoid" id="A0A067PA54"/>
<keyword evidence="2" id="KW-1185">Reference proteome</keyword>
<evidence type="ECO:0000313" key="2">
    <source>
        <dbReference type="Proteomes" id="UP000027265"/>
    </source>
</evidence>
<dbReference type="EMBL" id="KL197746">
    <property type="protein sequence ID" value="KDQ51649.1"/>
    <property type="molecule type" value="Genomic_DNA"/>
</dbReference>
<dbReference type="AlphaFoldDB" id="A0A067PA54"/>
<dbReference type="Proteomes" id="UP000027265">
    <property type="component" value="Unassembled WGS sequence"/>
</dbReference>